<reference evidence="1" key="1">
    <citation type="journal article" date="2022" name="Nat. Microbiol.">
        <title>Three families of Asgard archaeal viruses identified in metagenome-assembled genomes.</title>
        <authorList>
            <person name="Medvedeva S."/>
            <person name="Sun J."/>
            <person name="Yutin N."/>
            <person name="Koonin E.V."/>
            <person name="Nunoura T."/>
            <person name="Rinke C."/>
            <person name="Krupovic M."/>
        </authorList>
    </citation>
    <scope>NUCLEOTIDE SEQUENCE</scope>
</reference>
<proteinExistence type="predicted"/>
<keyword evidence="2" id="KW-1185">Reference proteome</keyword>
<organism evidence="1 2">
    <name type="scientific">Lokiarchaeia virus SkuldV3</name>
    <dbReference type="NCBI Taxonomy" id="2983915"/>
    <lineage>
        <taxon>Viruses</taxon>
        <taxon>Varidnaviria</taxon>
        <taxon>Abadenavirae</taxon>
        <taxon>Produgelaviricota</taxon>
        <taxon>Belvinaviricetes</taxon>
        <taxon>Atroposvirales</taxon>
        <taxon>Skuldviridae</taxon>
        <taxon>Delusorvirus</taxon>
        <taxon>Delusorvirus cascadiense</taxon>
    </lineage>
</organism>
<name>A0A9N6YJQ5_9VIRU</name>
<dbReference type="Proteomes" id="UP001161480">
    <property type="component" value="Segment"/>
</dbReference>
<gene>
    <name evidence="1" type="ORF">ES702_05909</name>
</gene>
<protein>
    <submittedName>
        <fullName evidence="1">Uncharacterized protein</fullName>
    </submittedName>
</protein>
<evidence type="ECO:0000313" key="2">
    <source>
        <dbReference type="Proteomes" id="UP001161480"/>
    </source>
</evidence>
<accession>A0A9N6YJQ5</accession>
<dbReference type="EMBL" id="BK062752">
    <property type="protein sequence ID" value="DAZ90946.1"/>
    <property type="molecule type" value="Genomic_DNA"/>
</dbReference>
<sequence length="87" mass="10797">MRVQIKNKHCFQWLKAYIKRLTDLHDIAAVTFKRTDANIRIERIESHFNKYYESYYIEYSNFAIEKRYTIKIRISEYKLAKNKHNIY</sequence>
<evidence type="ECO:0000313" key="1">
    <source>
        <dbReference type="EMBL" id="DAZ90946.1"/>
    </source>
</evidence>